<keyword evidence="1" id="KW-0677">Repeat</keyword>
<reference evidence="5" key="2">
    <citation type="submission" date="2025-08" db="UniProtKB">
        <authorList>
            <consortium name="Ensembl"/>
        </authorList>
    </citation>
    <scope>IDENTIFICATION</scope>
</reference>
<dbReference type="Pfam" id="PF12796">
    <property type="entry name" value="Ank_2"/>
    <property type="match status" value="1"/>
</dbReference>
<organism evidence="5 6">
    <name type="scientific">Cynoglossus semilaevis</name>
    <name type="common">Tongue sole</name>
    <dbReference type="NCBI Taxonomy" id="244447"/>
    <lineage>
        <taxon>Eukaryota</taxon>
        <taxon>Metazoa</taxon>
        <taxon>Chordata</taxon>
        <taxon>Craniata</taxon>
        <taxon>Vertebrata</taxon>
        <taxon>Euteleostomi</taxon>
        <taxon>Actinopterygii</taxon>
        <taxon>Neopterygii</taxon>
        <taxon>Teleostei</taxon>
        <taxon>Neoteleostei</taxon>
        <taxon>Acanthomorphata</taxon>
        <taxon>Carangaria</taxon>
        <taxon>Pleuronectiformes</taxon>
        <taxon>Pleuronectoidei</taxon>
        <taxon>Cynoglossidae</taxon>
        <taxon>Cynoglossinae</taxon>
        <taxon>Cynoglossus</taxon>
    </lineage>
</organism>
<keyword evidence="2 3" id="KW-0040">ANK repeat</keyword>
<dbReference type="AlphaFoldDB" id="A0A3P8VG19"/>
<dbReference type="STRING" id="244447.ENSCSEP00000013282"/>
<evidence type="ECO:0000256" key="3">
    <source>
        <dbReference type="PROSITE-ProRule" id="PRU00023"/>
    </source>
</evidence>
<dbReference type="Proteomes" id="UP000265120">
    <property type="component" value="Chromosome 3"/>
</dbReference>
<keyword evidence="6" id="KW-1185">Reference proteome</keyword>
<dbReference type="Ensembl" id="ENSCSET00000013441.1">
    <property type="protein sequence ID" value="ENSCSEP00000013282.1"/>
    <property type="gene ID" value="ENSCSEG00000008570.1"/>
</dbReference>
<feature type="repeat" description="ANK" evidence="3">
    <location>
        <begin position="208"/>
        <end position="240"/>
    </location>
</feature>
<reference evidence="5 6" key="1">
    <citation type="journal article" date="2014" name="Nat. Genet.">
        <title>Whole-genome sequence of a flatfish provides insights into ZW sex chromosome evolution and adaptation to a benthic lifestyle.</title>
        <authorList>
            <person name="Chen S."/>
            <person name="Zhang G."/>
            <person name="Shao C."/>
            <person name="Huang Q."/>
            <person name="Liu G."/>
            <person name="Zhang P."/>
            <person name="Song W."/>
            <person name="An N."/>
            <person name="Chalopin D."/>
            <person name="Volff J.N."/>
            <person name="Hong Y."/>
            <person name="Li Q."/>
            <person name="Sha Z."/>
            <person name="Zhou H."/>
            <person name="Xie M."/>
            <person name="Yu Q."/>
            <person name="Liu Y."/>
            <person name="Xiang H."/>
            <person name="Wang N."/>
            <person name="Wu K."/>
            <person name="Yang C."/>
            <person name="Zhou Q."/>
            <person name="Liao X."/>
            <person name="Yang L."/>
            <person name="Hu Q."/>
            <person name="Zhang J."/>
            <person name="Meng L."/>
            <person name="Jin L."/>
            <person name="Tian Y."/>
            <person name="Lian J."/>
            <person name="Yang J."/>
            <person name="Miao G."/>
            <person name="Liu S."/>
            <person name="Liang Z."/>
            <person name="Yan F."/>
            <person name="Li Y."/>
            <person name="Sun B."/>
            <person name="Zhang H."/>
            <person name="Zhang J."/>
            <person name="Zhu Y."/>
            <person name="Du M."/>
            <person name="Zhao Y."/>
            <person name="Schartl M."/>
            <person name="Tang Q."/>
            <person name="Wang J."/>
        </authorList>
    </citation>
    <scope>NUCLEOTIDE SEQUENCE</scope>
</reference>
<dbReference type="InterPro" id="IPR036770">
    <property type="entry name" value="Ankyrin_rpt-contain_sf"/>
</dbReference>
<accession>A0A3P8VG19</accession>
<sequence>MVLITDDRDGGGASLVRVKQLHQQQQKAQVHPGTAGELVSHSDDEDCLSSCENGVDLEVGAEQEGAEEDDQFEEVDLEDLDECRSITSDDSFYPPNDAFVDWSPPSPESLSFFQACCTNNAAILRIMIRKGVKEEEVKERDRNNRVGTGLLVACYQGYVDVVIALSQCPYLDVNWQDSEGNTALITAAQAGELNVHTPQACTHRRNCHGFTPLMKAAMQGRVECVRSLMMAGASLSARDSGRHLTPREWALFTGRYETAWVMMRLMERPSPNQCCETYSLEWPLLAPLVAKARESRGCLKRLSSTIRHVFNIANVTNPEDKGVIDHMVSITTAIRSPFLAVVCHTVCPDSPPRVGKRRYAVPEIMRQQRAKNLRTVNIDMLDGHQKLLENTRAKNVADRRASLQAQSLVRRHRSLSLGVVAYNEAVELRRTSLLPVPTAMRRSSIRPGISIPKLRVSKAPTPTYEPERIRRRSSKDGGGHLLQIPRWRYKELKEERRKAEEAERRRLEAVTKRHISTVKRN</sequence>
<dbReference type="SMART" id="SM00248">
    <property type="entry name" value="ANK"/>
    <property type="match status" value="4"/>
</dbReference>
<feature type="region of interest" description="Disordered" evidence="4">
    <location>
        <begin position="495"/>
        <end position="521"/>
    </location>
</feature>
<evidence type="ECO:0000256" key="2">
    <source>
        <dbReference type="ARBA" id="ARBA00023043"/>
    </source>
</evidence>
<reference evidence="5" key="3">
    <citation type="submission" date="2025-09" db="UniProtKB">
        <authorList>
            <consortium name="Ensembl"/>
        </authorList>
    </citation>
    <scope>IDENTIFICATION</scope>
</reference>
<dbReference type="InterPro" id="IPR002110">
    <property type="entry name" value="Ankyrin_rpt"/>
</dbReference>
<dbReference type="GeneTree" id="ENSGT00500000044852"/>
<evidence type="ECO:0000256" key="4">
    <source>
        <dbReference type="SAM" id="MobiDB-lite"/>
    </source>
</evidence>
<dbReference type="InParanoid" id="A0A3P8VG19"/>
<evidence type="ECO:0000313" key="5">
    <source>
        <dbReference type="Ensembl" id="ENSCSEP00000013282.1"/>
    </source>
</evidence>
<dbReference type="PANTHER" id="PTHR24173">
    <property type="entry name" value="ANKYRIN REPEAT CONTAINING"/>
    <property type="match status" value="1"/>
</dbReference>
<proteinExistence type="predicted"/>
<protein>
    <submittedName>
        <fullName evidence="5">Ankyrin repeat domain 33ba</fullName>
    </submittedName>
</protein>
<dbReference type="PROSITE" id="PS50297">
    <property type="entry name" value="ANK_REP_REGION"/>
    <property type="match status" value="1"/>
</dbReference>
<feature type="compositionally biased region" description="Basic residues" evidence="4">
    <location>
        <begin position="512"/>
        <end position="521"/>
    </location>
</feature>
<dbReference type="SUPFAM" id="SSF48403">
    <property type="entry name" value="Ankyrin repeat"/>
    <property type="match status" value="1"/>
</dbReference>
<evidence type="ECO:0000313" key="6">
    <source>
        <dbReference type="Proteomes" id="UP000265120"/>
    </source>
</evidence>
<feature type="region of interest" description="Disordered" evidence="4">
    <location>
        <begin position="23"/>
        <end position="44"/>
    </location>
</feature>
<evidence type="ECO:0000256" key="1">
    <source>
        <dbReference type="ARBA" id="ARBA00022737"/>
    </source>
</evidence>
<dbReference type="Gene3D" id="1.25.40.20">
    <property type="entry name" value="Ankyrin repeat-containing domain"/>
    <property type="match status" value="1"/>
</dbReference>
<dbReference type="OMA" id="NWQDTEG"/>
<dbReference type="PROSITE" id="PS50088">
    <property type="entry name" value="ANK_REPEAT"/>
    <property type="match status" value="1"/>
</dbReference>
<dbReference type="PANTHER" id="PTHR24173:SF1">
    <property type="entry name" value="ANKYRIN REPEAT DOMAIN-CONTAINING PROTEIN 33B"/>
    <property type="match status" value="1"/>
</dbReference>
<feature type="compositionally biased region" description="Basic and acidic residues" evidence="4">
    <location>
        <begin position="495"/>
        <end position="511"/>
    </location>
</feature>
<name>A0A3P8VG19_CYNSE</name>
<feature type="region of interest" description="Disordered" evidence="4">
    <location>
        <begin position="459"/>
        <end position="480"/>
    </location>
</feature>